<evidence type="ECO:0000256" key="1">
    <source>
        <dbReference type="ARBA" id="ARBA00005417"/>
    </source>
</evidence>
<dbReference type="FunFam" id="3.40.50.300:FF:000230">
    <property type="entry name" value="Lipoprotein-releasing system ATP-binding protein LolD"/>
    <property type="match status" value="1"/>
</dbReference>
<dbReference type="Gene3D" id="3.40.50.300">
    <property type="entry name" value="P-loop containing nucleotide triphosphate hydrolases"/>
    <property type="match status" value="1"/>
</dbReference>
<dbReference type="SMART" id="SM00382">
    <property type="entry name" value="AAA"/>
    <property type="match status" value="1"/>
</dbReference>
<keyword evidence="10" id="KW-1185">Reference proteome</keyword>
<dbReference type="InterPro" id="IPR003593">
    <property type="entry name" value="AAA+_ATPase"/>
</dbReference>
<dbReference type="CDD" id="cd03255">
    <property type="entry name" value="ABC_MJ0796_LolCDE_FtsE"/>
    <property type="match status" value="1"/>
</dbReference>
<sequence length="233" mass="25227">MSDSNDTTRPVLEATGLTRTFREGSLNVEVLRGIDLAIHAGERVAIVGASGAGKSSLLSLLAGLDQPTGGEVWLAGQRFSALGERRRGLLRNRHLGFVYQAHHLLPEFSALTNVAMPLIIRREPREAAESKARALLERVGLGHRLDHRPGELSGGERQRVAIARALVTRPEVVLADEPTGNLDTRSTEAVFEAMLELNRGMGSAIVLVTHDLELAARMDRTLHIADGLITDPC</sequence>
<evidence type="ECO:0000256" key="7">
    <source>
        <dbReference type="ARBA" id="ARBA00023136"/>
    </source>
</evidence>
<dbReference type="PROSITE" id="PS00211">
    <property type="entry name" value="ABC_TRANSPORTER_1"/>
    <property type="match status" value="1"/>
</dbReference>
<dbReference type="Proteomes" id="UP000427716">
    <property type="component" value="Chromosome"/>
</dbReference>
<dbReference type="PANTHER" id="PTHR24220:SF689">
    <property type="entry name" value="LIPOPROTEIN-RELEASING SYSTEM ATP-BINDING PROTEIN LOLD"/>
    <property type="match status" value="1"/>
</dbReference>
<dbReference type="GO" id="GO:0022857">
    <property type="term" value="F:transmembrane transporter activity"/>
    <property type="evidence" value="ECO:0007669"/>
    <property type="project" value="TreeGrafter"/>
</dbReference>
<dbReference type="GO" id="GO:0044874">
    <property type="term" value="P:lipoprotein localization to outer membrane"/>
    <property type="evidence" value="ECO:0007669"/>
    <property type="project" value="TreeGrafter"/>
</dbReference>
<dbReference type="PROSITE" id="PS50893">
    <property type="entry name" value="ABC_TRANSPORTER_2"/>
    <property type="match status" value="1"/>
</dbReference>
<dbReference type="SUPFAM" id="SSF52540">
    <property type="entry name" value="P-loop containing nucleoside triphosphate hydrolases"/>
    <property type="match status" value="1"/>
</dbReference>
<protein>
    <submittedName>
        <fullName evidence="9">ATP-binding cassette domain-containing protein</fullName>
    </submittedName>
</protein>
<evidence type="ECO:0000256" key="4">
    <source>
        <dbReference type="ARBA" id="ARBA00022741"/>
    </source>
</evidence>
<keyword evidence="7" id="KW-0472">Membrane</keyword>
<keyword evidence="4" id="KW-0547">Nucleotide-binding</keyword>
<dbReference type="GO" id="GO:0005524">
    <property type="term" value="F:ATP binding"/>
    <property type="evidence" value="ECO:0007669"/>
    <property type="project" value="UniProtKB-KW"/>
</dbReference>
<dbReference type="InterPro" id="IPR003439">
    <property type="entry name" value="ABC_transporter-like_ATP-bd"/>
</dbReference>
<dbReference type="Pfam" id="PF00005">
    <property type="entry name" value="ABC_tran"/>
    <property type="match status" value="1"/>
</dbReference>
<accession>A0A6I6D0K3</accession>
<evidence type="ECO:0000313" key="10">
    <source>
        <dbReference type="Proteomes" id="UP000427716"/>
    </source>
</evidence>
<dbReference type="InterPro" id="IPR015854">
    <property type="entry name" value="ABC_transpr_LolD-like"/>
</dbReference>
<evidence type="ECO:0000256" key="5">
    <source>
        <dbReference type="ARBA" id="ARBA00022840"/>
    </source>
</evidence>
<keyword evidence="6" id="KW-1278">Translocase</keyword>
<evidence type="ECO:0000256" key="2">
    <source>
        <dbReference type="ARBA" id="ARBA00022448"/>
    </source>
</evidence>
<dbReference type="InterPro" id="IPR027417">
    <property type="entry name" value="P-loop_NTPase"/>
</dbReference>
<name>A0A6I6D0K3_9GAMM</name>
<keyword evidence="5 9" id="KW-0067">ATP-binding</keyword>
<feature type="domain" description="ABC transporter" evidence="8">
    <location>
        <begin position="12"/>
        <end position="232"/>
    </location>
</feature>
<evidence type="ECO:0000259" key="8">
    <source>
        <dbReference type="PROSITE" id="PS50893"/>
    </source>
</evidence>
<gene>
    <name evidence="9" type="ORF">GM160_00975</name>
</gene>
<comment type="similarity">
    <text evidence="1">Belongs to the ABC transporter superfamily.</text>
</comment>
<dbReference type="PANTHER" id="PTHR24220">
    <property type="entry name" value="IMPORT ATP-BINDING PROTEIN"/>
    <property type="match status" value="1"/>
</dbReference>
<evidence type="ECO:0000313" key="9">
    <source>
        <dbReference type="EMBL" id="QGT77567.1"/>
    </source>
</evidence>
<dbReference type="InterPro" id="IPR017871">
    <property type="entry name" value="ABC_transporter-like_CS"/>
</dbReference>
<dbReference type="KEGG" id="ghl:GM160_00975"/>
<dbReference type="RefSeq" id="WP_156227464.1">
    <property type="nucleotide sequence ID" value="NZ_CP046415.1"/>
</dbReference>
<dbReference type="GO" id="GO:0005886">
    <property type="term" value="C:plasma membrane"/>
    <property type="evidence" value="ECO:0007669"/>
    <property type="project" value="TreeGrafter"/>
</dbReference>
<dbReference type="GO" id="GO:0089705">
    <property type="term" value="P:protein localization to outer membrane"/>
    <property type="evidence" value="ECO:0007669"/>
    <property type="project" value="TreeGrafter"/>
</dbReference>
<proteinExistence type="inferred from homology"/>
<evidence type="ECO:0000256" key="6">
    <source>
        <dbReference type="ARBA" id="ARBA00022967"/>
    </source>
</evidence>
<dbReference type="InterPro" id="IPR017911">
    <property type="entry name" value="MacB-like_ATP-bd"/>
</dbReference>
<evidence type="ECO:0000256" key="3">
    <source>
        <dbReference type="ARBA" id="ARBA00022475"/>
    </source>
</evidence>
<reference evidence="9 10" key="1">
    <citation type="submission" date="2019-11" db="EMBL/GenBank/DDBJ databases">
        <authorList>
            <person name="Zhang J."/>
            <person name="Sun C."/>
        </authorList>
    </citation>
    <scope>NUCLEOTIDE SEQUENCE [LARGE SCALE GENOMIC DNA]</scope>
    <source>
        <strain evidence="10">sp2</strain>
    </source>
</reference>
<dbReference type="GO" id="GO:0016887">
    <property type="term" value="F:ATP hydrolysis activity"/>
    <property type="evidence" value="ECO:0007669"/>
    <property type="project" value="InterPro"/>
</dbReference>
<keyword evidence="3" id="KW-1003">Cell membrane</keyword>
<dbReference type="EMBL" id="CP046415">
    <property type="protein sequence ID" value="QGT77567.1"/>
    <property type="molecule type" value="Genomic_DNA"/>
</dbReference>
<dbReference type="AlphaFoldDB" id="A0A6I6D0K3"/>
<keyword evidence="2" id="KW-0813">Transport</keyword>
<organism evidence="9 10">
    <name type="scientific">Guyparkeria halophila</name>
    <dbReference type="NCBI Taxonomy" id="47960"/>
    <lineage>
        <taxon>Bacteria</taxon>
        <taxon>Pseudomonadati</taxon>
        <taxon>Pseudomonadota</taxon>
        <taxon>Gammaproteobacteria</taxon>
        <taxon>Chromatiales</taxon>
        <taxon>Thioalkalibacteraceae</taxon>
        <taxon>Guyparkeria</taxon>
    </lineage>
</organism>